<organism evidence="2 3">
    <name type="scientific">Bordetella genomosp. 4</name>
    <dbReference type="NCBI Taxonomy" id="463044"/>
    <lineage>
        <taxon>Bacteria</taxon>
        <taxon>Pseudomonadati</taxon>
        <taxon>Pseudomonadota</taxon>
        <taxon>Betaproteobacteria</taxon>
        <taxon>Burkholderiales</taxon>
        <taxon>Alcaligenaceae</taxon>
        <taxon>Bordetella</taxon>
    </lineage>
</organism>
<dbReference type="PROSITE" id="PS51257">
    <property type="entry name" value="PROKAR_LIPOPROTEIN"/>
    <property type="match status" value="1"/>
</dbReference>
<keyword evidence="3" id="KW-1185">Reference proteome</keyword>
<keyword evidence="1" id="KW-0732">Signal</keyword>
<protein>
    <recommendedName>
        <fullName evidence="4">Lipoprotein</fullName>
    </recommendedName>
</protein>
<evidence type="ECO:0000256" key="1">
    <source>
        <dbReference type="SAM" id="SignalP"/>
    </source>
</evidence>
<name>A0A261U846_9BORD</name>
<evidence type="ECO:0000313" key="2">
    <source>
        <dbReference type="EMBL" id="OZI57592.1"/>
    </source>
</evidence>
<evidence type="ECO:0008006" key="4">
    <source>
        <dbReference type="Google" id="ProtNLM"/>
    </source>
</evidence>
<dbReference type="AlphaFoldDB" id="A0A261U846"/>
<proteinExistence type="predicted"/>
<dbReference type="Proteomes" id="UP000216885">
    <property type="component" value="Unassembled WGS sequence"/>
</dbReference>
<gene>
    <name evidence="2" type="ORF">CAL20_09415</name>
</gene>
<feature type="signal peptide" evidence="1">
    <location>
        <begin position="1"/>
        <end position="22"/>
    </location>
</feature>
<dbReference type="EMBL" id="NEVQ01000012">
    <property type="protein sequence ID" value="OZI57592.1"/>
    <property type="molecule type" value="Genomic_DNA"/>
</dbReference>
<reference evidence="2 3" key="1">
    <citation type="submission" date="2017-05" db="EMBL/GenBank/DDBJ databases">
        <title>Complete and WGS of Bordetella genogroups.</title>
        <authorList>
            <person name="Spilker T."/>
            <person name="LiPuma J."/>
        </authorList>
    </citation>
    <scope>NUCLEOTIDE SEQUENCE [LARGE SCALE GENOMIC DNA]</scope>
    <source>
        <strain evidence="2 3">AU9919</strain>
    </source>
</reference>
<sequence length="106" mass="11529">MLLRPLTCVLTFSLLAACTSMSKTTPTGPDTYQVTYNAGAKWQTWVEVKHIAREQAEAHCASMNKRMTQPKVTSNHATGLMPKEATIDFTCEPLPASAPSEQKSGS</sequence>
<feature type="chain" id="PRO_5013170359" description="Lipoprotein" evidence="1">
    <location>
        <begin position="23"/>
        <end position="106"/>
    </location>
</feature>
<evidence type="ECO:0000313" key="3">
    <source>
        <dbReference type="Proteomes" id="UP000216885"/>
    </source>
</evidence>
<comment type="caution">
    <text evidence="2">The sequence shown here is derived from an EMBL/GenBank/DDBJ whole genome shotgun (WGS) entry which is preliminary data.</text>
</comment>
<accession>A0A261U846</accession>